<dbReference type="Proteomes" id="UP001207468">
    <property type="component" value="Unassembled WGS sequence"/>
</dbReference>
<comment type="caution">
    <text evidence="1">The sequence shown here is derived from an EMBL/GenBank/DDBJ whole genome shotgun (WGS) entry which is preliminary data.</text>
</comment>
<protein>
    <submittedName>
        <fullName evidence="1">Glycoside hydrolase</fullName>
    </submittedName>
</protein>
<dbReference type="EMBL" id="JAGFNK010000179">
    <property type="protein sequence ID" value="KAI9461166.1"/>
    <property type="molecule type" value="Genomic_DNA"/>
</dbReference>
<evidence type="ECO:0000313" key="1">
    <source>
        <dbReference type="EMBL" id="KAI9461166.1"/>
    </source>
</evidence>
<evidence type="ECO:0000313" key="2">
    <source>
        <dbReference type="Proteomes" id="UP001207468"/>
    </source>
</evidence>
<sequence>MSLHLLYLYAQSAGQVVHVWLGQGGTASKYLSGWSPGNYVGLEADTPKRAALVAAFRHAWRAYERDAMGADEYRPISHQGSNLTEAGGIGIGYTVVDAPHTMLFMGLDAEYRRARHWIEHRLTFERDANLNTFETTIRVLGGLLSAYHHSGGDSVFLKRARDLADRMSTVFDTPSGLPFPMVNLQRREGGWGQQRSQGLVSTAEASTWQLLFRYLSELTDEDVFTG</sequence>
<name>A0ACC0U5S8_9AGAM</name>
<accession>A0ACC0U5S8</accession>
<reference evidence="1" key="1">
    <citation type="submission" date="2021-03" db="EMBL/GenBank/DDBJ databases">
        <title>Evolutionary priming and transition to the ectomycorrhizal habit in an iconic lineage of mushroom-forming fungi: is preadaptation a requirement?</title>
        <authorList>
            <consortium name="DOE Joint Genome Institute"/>
            <person name="Looney B.P."/>
            <person name="Miyauchi S."/>
            <person name="Morin E."/>
            <person name="Drula E."/>
            <person name="Courty P.E."/>
            <person name="Chicoki N."/>
            <person name="Fauchery L."/>
            <person name="Kohler A."/>
            <person name="Kuo A."/>
            <person name="LaButti K."/>
            <person name="Pangilinan J."/>
            <person name="Lipzen A."/>
            <person name="Riley R."/>
            <person name="Andreopoulos W."/>
            <person name="He G."/>
            <person name="Johnson J."/>
            <person name="Barry K.W."/>
            <person name="Grigoriev I.V."/>
            <person name="Nagy L."/>
            <person name="Hibbett D."/>
            <person name="Henrissat B."/>
            <person name="Matheny P.B."/>
            <person name="Labbe J."/>
            <person name="Martin A.F."/>
        </authorList>
    </citation>
    <scope>NUCLEOTIDE SEQUENCE</scope>
    <source>
        <strain evidence="1">BPL698</strain>
    </source>
</reference>
<keyword evidence="2" id="KW-1185">Reference proteome</keyword>
<gene>
    <name evidence="1" type="ORF">F5148DRAFT_1377292</name>
</gene>
<keyword evidence="1" id="KW-0378">Hydrolase</keyword>
<organism evidence="1 2">
    <name type="scientific">Russula earlei</name>
    <dbReference type="NCBI Taxonomy" id="71964"/>
    <lineage>
        <taxon>Eukaryota</taxon>
        <taxon>Fungi</taxon>
        <taxon>Dikarya</taxon>
        <taxon>Basidiomycota</taxon>
        <taxon>Agaricomycotina</taxon>
        <taxon>Agaricomycetes</taxon>
        <taxon>Russulales</taxon>
        <taxon>Russulaceae</taxon>
        <taxon>Russula</taxon>
    </lineage>
</organism>
<proteinExistence type="predicted"/>